<keyword evidence="2" id="KW-1185">Reference proteome</keyword>
<gene>
    <name evidence="1" type="ORF">SCO02_20530</name>
</gene>
<evidence type="ECO:0000313" key="1">
    <source>
        <dbReference type="EMBL" id="GEQ03612.1"/>
    </source>
</evidence>
<name>A0AB34AL42_STAUR</name>
<sequence>MGIIEFNNWTVTINGKGSYNIVRDEDTLVILENYQHVTLYLKLENDAIKVKSLSYGNDVSFNVDTREIIVNVTNLLDDDD</sequence>
<organism evidence="1 2">
    <name type="scientific">Staphylococcus ureilyticus</name>
    <name type="common">Staphylococcus cohnii subsp. urealyticus</name>
    <dbReference type="NCBI Taxonomy" id="94138"/>
    <lineage>
        <taxon>Bacteria</taxon>
        <taxon>Bacillati</taxon>
        <taxon>Bacillota</taxon>
        <taxon>Bacilli</taxon>
        <taxon>Bacillales</taxon>
        <taxon>Staphylococcaceae</taxon>
        <taxon>Staphylococcus</taxon>
        <taxon>Staphylococcus cohnii species complex</taxon>
    </lineage>
</organism>
<evidence type="ECO:0000313" key="2">
    <source>
        <dbReference type="Proteomes" id="UP000321839"/>
    </source>
</evidence>
<comment type="caution">
    <text evidence="1">The sequence shown here is derived from an EMBL/GenBank/DDBJ whole genome shotgun (WGS) entry which is preliminary data.</text>
</comment>
<dbReference type="EMBL" id="BKAW01000009">
    <property type="protein sequence ID" value="GEQ03612.1"/>
    <property type="molecule type" value="Genomic_DNA"/>
</dbReference>
<dbReference type="AlphaFoldDB" id="A0AB34AL42"/>
<protein>
    <recommendedName>
        <fullName evidence="3">Phage protein</fullName>
    </recommendedName>
</protein>
<evidence type="ECO:0008006" key="3">
    <source>
        <dbReference type="Google" id="ProtNLM"/>
    </source>
</evidence>
<proteinExistence type="predicted"/>
<accession>A0AB34AL42</accession>
<dbReference type="Proteomes" id="UP000321839">
    <property type="component" value="Unassembled WGS sequence"/>
</dbReference>
<reference evidence="1 2" key="1">
    <citation type="submission" date="2019-07" db="EMBL/GenBank/DDBJ databases">
        <title>Whole genome shotgun sequence of Staphylococcus cohnii subsp. urealyticus NBRC 109766.</title>
        <authorList>
            <person name="Hosoyama A."/>
            <person name="Uohara A."/>
            <person name="Ohji S."/>
            <person name="Ichikawa N."/>
        </authorList>
    </citation>
    <scope>NUCLEOTIDE SEQUENCE [LARGE SCALE GENOMIC DNA]</scope>
    <source>
        <strain evidence="1 2">NBRC 109766</strain>
    </source>
</reference>